<name>A0A831EQL8_ERWAM</name>
<evidence type="ECO:0000313" key="2">
    <source>
        <dbReference type="EMBL" id="CCO93619.1"/>
    </source>
</evidence>
<feature type="signal peptide" evidence="1">
    <location>
        <begin position="1"/>
        <end position="21"/>
    </location>
</feature>
<comment type="caution">
    <text evidence="2">The sequence shown here is derived from an EMBL/GenBank/DDBJ whole genome shotgun (WGS) entry which is preliminary data.</text>
</comment>
<proteinExistence type="predicted"/>
<gene>
    <name evidence="2" type="ORF">BN437_1684</name>
</gene>
<keyword evidence="1" id="KW-0732">Signal</keyword>
<reference evidence="2 3" key="2">
    <citation type="submission" date="2013-04" db="EMBL/GenBank/DDBJ databases">
        <title>Comparative genomics of 12 strains of Erwinia amylovora identifies a pan-genome with a large conserved core and provides insights into host specificity.</title>
        <authorList>
            <person name="Mann R.A."/>
            <person name="Smits T.H.M."/>
            <person name="Buehlmann A."/>
            <person name="Blom J."/>
            <person name="Goesmann A."/>
            <person name="Frey J.E."/>
            <person name="Plummer K.M."/>
            <person name="Beer S.V."/>
            <person name="Luck J."/>
            <person name="Duffy B."/>
            <person name="Rodoni B."/>
        </authorList>
    </citation>
    <scope>NUCLEOTIDE SEQUENCE [LARGE SCALE GENOMIC DNA]</scope>
    <source>
        <strain evidence="3">CFBP 1232</strain>
    </source>
</reference>
<reference evidence="2 3" key="1">
    <citation type="submission" date="2012-11" db="EMBL/GenBank/DDBJ databases">
        <authorList>
            <person name="Linke B."/>
        </authorList>
    </citation>
    <scope>NUCLEOTIDE SEQUENCE [LARGE SCALE GENOMIC DNA]</scope>
    <source>
        <strain evidence="3">CFBP 1232</strain>
    </source>
</reference>
<organism evidence="2 3">
    <name type="scientific">Erwinia amylovora NBRC 12687 = CFBP 1232</name>
    <dbReference type="NCBI Taxonomy" id="1219359"/>
    <lineage>
        <taxon>Bacteria</taxon>
        <taxon>Pseudomonadati</taxon>
        <taxon>Pseudomonadota</taxon>
        <taxon>Gammaproteobacteria</taxon>
        <taxon>Enterobacterales</taxon>
        <taxon>Erwiniaceae</taxon>
        <taxon>Erwinia</taxon>
    </lineage>
</organism>
<evidence type="ECO:0000313" key="3">
    <source>
        <dbReference type="Proteomes" id="UP000013111"/>
    </source>
</evidence>
<accession>A0A831EQL8</accession>
<dbReference type="AlphaFoldDB" id="A0A831EQL8"/>
<evidence type="ECO:0000256" key="1">
    <source>
        <dbReference type="SAM" id="SignalP"/>
    </source>
</evidence>
<sequence>MKKVMISFLALTLLTPALSSAHHVDWKPPHGWHQGGGWKTAAALASQLETR</sequence>
<dbReference type="Proteomes" id="UP000013111">
    <property type="component" value="Unassembled WGS sequence"/>
</dbReference>
<dbReference type="EMBL" id="CAPB01000014">
    <property type="protein sequence ID" value="CCO93619.1"/>
    <property type="molecule type" value="Genomic_DNA"/>
</dbReference>
<protein>
    <submittedName>
        <fullName evidence="2">Uncharacterized protein</fullName>
    </submittedName>
</protein>
<feature type="chain" id="PRO_5032985611" evidence="1">
    <location>
        <begin position="22"/>
        <end position="51"/>
    </location>
</feature>